<feature type="repeat" description="TPR" evidence="3">
    <location>
        <begin position="1050"/>
        <end position="1083"/>
    </location>
</feature>
<dbReference type="SMART" id="SM00382">
    <property type="entry name" value="AAA"/>
    <property type="match status" value="1"/>
</dbReference>
<accession>A0ABN8RY93</accession>
<feature type="repeat" description="TPR" evidence="3">
    <location>
        <begin position="1134"/>
        <end position="1167"/>
    </location>
</feature>
<evidence type="ECO:0000313" key="6">
    <source>
        <dbReference type="EMBL" id="CAH3184456.1"/>
    </source>
</evidence>
<dbReference type="SUPFAM" id="SSF52540">
    <property type="entry name" value="P-loop containing nucleoside triphosphate hydrolases"/>
    <property type="match status" value="1"/>
</dbReference>
<dbReference type="InterPro" id="IPR011990">
    <property type="entry name" value="TPR-like_helical_dom_sf"/>
</dbReference>
<dbReference type="SMART" id="SM00028">
    <property type="entry name" value="TPR"/>
    <property type="match status" value="12"/>
</dbReference>
<comment type="caution">
    <text evidence="6">The sequence shown here is derived from an EMBL/GenBank/DDBJ whole genome shotgun (WGS) entry which is preliminary data.</text>
</comment>
<evidence type="ECO:0000256" key="4">
    <source>
        <dbReference type="SAM" id="MobiDB-lite"/>
    </source>
</evidence>
<organism evidence="6 7">
    <name type="scientific">Porites evermanni</name>
    <dbReference type="NCBI Taxonomy" id="104178"/>
    <lineage>
        <taxon>Eukaryota</taxon>
        <taxon>Metazoa</taxon>
        <taxon>Cnidaria</taxon>
        <taxon>Anthozoa</taxon>
        <taxon>Hexacorallia</taxon>
        <taxon>Scleractinia</taxon>
        <taxon>Fungiina</taxon>
        <taxon>Poritidae</taxon>
        <taxon>Porites</taxon>
    </lineage>
</organism>
<dbReference type="SUPFAM" id="SSF48452">
    <property type="entry name" value="TPR-like"/>
    <property type="match status" value="3"/>
</dbReference>
<dbReference type="Proteomes" id="UP001159427">
    <property type="component" value="Unassembled WGS sequence"/>
</dbReference>
<dbReference type="InterPro" id="IPR049945">
    <property type="entry name" value="AAA_22"/>
</dbReference>
<evidence type="ECO:0000256" key="1">
    <source>
        <dbReference type="ARBA" id="ARBA00022737"/>
    </source>
</evidence>
<evidence type="ECO:0000259" key="5">
    <source>
        <dbReference type="SMART" id="SM00382"/>
    </source>
</evidence>
<feature type="compositionally biased region" description="Basic and acidic residues" evidence="4">
    <location>
        <begin position="277"/>
        <end position="289"/>
    </location>
</feature>
<dbReference type="InterPro" id="IPR003593">
    <property type="entry name" value="AAA+_ATPase"/>
</dbReference>
<keyword evidence="2 3" id="KW-0802">TPR repeat</keyword>
<feature type="repeat" description="TPR" evidence="3">
    <location>
        <begin position="1176"/>
        <end position="1209"/>
    </location>
</feature>
<gene>
    <name evidence="6" type="ORF">PEVE_00015467</name>
</gene>
<dbReference type="CDD" id="cd00009">
    <property type="entry name" value="AAA"/>
    <property type="match status" value="1"/>
</dbReference>
<feature type="repeat" description="TPR" evidence="3">
    <location>
        <begin position="1379"/>
        <end position="1412"/>
    </location>
</feature>
<proteinExistence type="predicted"/>
<evidence type="ECO:0000313" key="7">
    <source>
        <dbReference type="Proteomes" id="UP001159427"/>
    </source>
</evidence>
<feature type="region of interest" description="Disordered" evidence="4">
    <location>
        <begin position="277"/>
        <end position="296"/>
    </location>
</feature>
<dbReference type="InterPro" id="IPR019734">
    <property type="entry name" value="TPR_rpt"/>
</dbReference>
<dbReference type="Pfam" id="PF13401">
    <property type="entry name" value="AAA_22"/>
    <property type="match status" value="1"/>
</dbReference>
<protein>
    <recommendedName>
        <fullName evidence="5">AAA+ ATPase domain-containing protein</fullName>
    </recommendedName>
</protein>
<name>A0ABN8RY93_9CNID</name>
<feature type="repeat" description="TPR" evidence="3">
    <location>
        <begin position="1008"/>
        <end position="1041"/>
    </location>
</feature>
<keyword evidence="1" id="KW-0677">Repeat</keyword>
<dbReference type="Gene3D" id="1.25.40.10">
    <property type="entry name" value="Tetratricopeptide repeat domain"/>
    <property type="match status" value="3"/>
</dbReference>
<dbReference type="PANTHER" id="PTHR45641:SF1">
    <property type="entry name" value="AAA+ ATPASE DOMAIN-CONTAINING PROTEIN"/>
    <property type="match status" value="1"/>
</dbReference>
<evidence type="ECO:0000256" key="2">
    <source>
        <dbReference type="ARBA" id="ARBA00022803"/>
    </source>
</evidence>
<keyword evidence="7" id="KW-1185">Reference proteome</keyword>
<dbReference type="PANTHER" id="PTHR45641">
    <property type="entry name" value="TETRATRICOPEPTIDE REPEAT PROTEIN (AFU_ORTHOLOGUE AFUA_6G03870)"/>
    <property type="match status" value="1"/>
</dbReference>
<reference evidence="6 7" key="1">
    <citation type="submission" date="2022-05" db="EMBL/GenBank/DDBJ databases">
        <authorList>
            <consortium name="Genoscope - CEA"/>
            <person name="William W."/>
        </authorList>
    </citation>
    <scope>NUCLEOTIDE SEQUENCE [LARGE SCALE GENOMIC DNA]</scope>
</reference>
<dbReference type="InterPro" id="IPR027417">
    <property type="entry name" value="P-loop_NTPase"/>
</dbReference>
<dbReference type="Pfam" id="PF13424">
    <property type="entry name" value="TPR_12"/>
    <property type="match status" value="4"/>
</dbReference>
<dbReference type="PROSITE" id="PS50005">
    <property type="entry name" value="TPR"/>
    <property type="match status" value="8"/>
</dbReference>
<dbReference type="EMBL" id="CALNXI010002194">
    <property type="protein sequence ID" value="CAH3184456.1"/>
    <property type="molecule type" value="Genomic_DNA"/>
</dbReference>
<sequence>MTLQPFRDEQLNFFKFLSLVLNEFPKALRQTFKTMWDNAYGSRPGFQLWDDSSAVRNLFATTEGGKTKVPIHRSYNEWDCTTLFQATIFARSFASPASTGSHTTLNDLYVKPRGIPHGSFHACVLSPAGNIKETFALAIDQLRLLRNSLCHSTSSEMDKLTFDQRVNYAKDAFQALGVSTAPIDTVGSLTESDFPTNEVRALEMRLRDETRAYINFLEEVNSDITEVKAISRALKVGQEQQYPILSSLSSDVSDVKQKVEEDVANKEDITRLEKKIDELKEGQRERDAQSKNSGTKPFFSNAALPSVVPNFTGRQSECEDIIRHVTSESTRLVSICGSPGFGKTSVAIAVGHAVQSRGIPVYWISLRGLHSKADLTSKFLSFLSQPTTHTKRQRLSIDDEICVLFSEISKPSVVILDNADDLLETGFPKLKEEVIQLFGEILRRNQKVTFVVTSRESLDYMNLNFQGHWELRIKPLDDASAQTLVSELLPNAGVADSTQIAHICGQVPLAMRLMCSLVSEEDSTQLRHFLDVFMRSSKGRFLEMLDNPDYPAYHRLQFLFDSSFQRLTPHEQEALVSLSILPDNFRTDVAAAVLGKTGTIEAMKILRSLRRKSLIDSSSKPGLFTMHKLLQSFARDKGEQEMTETILESRGRLKAFYISIFEKLNEQFLSGHSMAAYIAFYEDKEKIIDSLVESCSDSKTADSVFNILVRGELFLHSLFWSPYEEKIFDRIYDAAIKAASEHKKDKYLSQLLTSRALKEIQYGKEGKTKKFLSKVNEIQAASPLVPHHEKGKYLCYLGIHYLFEEEPKIGVESLTAALSFLHNCNNPEQTILKLVIFQILAVYYRSLDDFSNASTYYNKALHECSGVEGRDLLVISSFTREPKKTTNEIPIQSDSEILLNQPLKCEIALLLSEATSSFSDSDTEQHTSSLVLQVLESVEREVKVSVGLLSFQRNVTLLLWALNYEDPIKLYMSRIKYYQTELEKYKNGSCRQKEESSGFTDIHNEALATCYKYLAQVYKERMNYPEALQAIQQALLVTKMHFGEEHESTADSYQQLGVTQHQMDDYKAALQSYQCALAIRIKLFGEEHESTADSYETLVVTQHQMRDYKAALQSVQRALDIRIKLFGEEHESTADTYKQLGVTQHQMRDYKAALQSNQRALDIRIKLFGEEHKSIADSYETLGVTQHEMQDYKAALQSNQRALDIRIKLFGEEHESTADSYQLLGVTQHAMHDYKAALQSHQCALAIRIKLFGEEHESTADSYRELGVTQYQMHDYNTALQSLQRALAIRIKLTADSYSELGVTQHEMHDYKAALQSSQRALDIRIKLFGEEHESTADSYRELGVTQYQMHDYNTALQSHQRALAIRIKLFGEEHESTADSYQQLGVTQHEMQDYKAALQSYERALAICIKLFGEDHERTAHCYTHVKVTQELLCKDRKTNPKKAI</sequence>
<feature type="repeat" description="TPR" evidence="3">
    <location>
        <begin position="1295"/>
        <end position="1328"/>
    </location>
</feature>
<evidence type="ECO:0000256" key="3">
    <source>
        <dbReference type="PROSITE-ProRule" id="PRU00339"/>
    </source>
</evidence>
<feature type="repeat" description="TPR" evidence="3">
    <location>
        <begin position="1260"/>
        <end position="1293"/>
    </location>
</feature>
<feature type="domain" description="AAA+ ATPase" evidence="5">
    <location>
        <begin position="329"/>
        <end position="475"/>
    </location>
</feature>
<dbReference type="Pfam" id="PF13374">
    <property type="entry name" value="TPR_10"/>
    <property type="match status" value="1"/>
</dbReference>
<dbReference type="Gene3D" id="3.40.50.300">
    <property type="entry name" value="P-loop containing nucleotide triphosphate hydrolases"/>
    <property type="match status" value="1"/>
</dbReference>
<feature type="repeat" description="TPR" evidence="3">
    <location>
        <begin position="1337"/>
        <end position="1370"/>
    </location>
</feature>